<evidence type="ECO:0000256" key="2">
    <source>
        <dbReference type="SAM" id="Phobius"/>
    </source>
</evidence>
<name>A0A7S4AFP9_9STRA</name>
<evidence type="ECO:0000256" key="1">
    <source>
        <dbReference type="SAM" id="MobiDB-lite"/>
    </source>
</evidence>
<feature type="compositionally biased region" description="Basic and acidic residues" evidence="1">
    <location>
        <begin position="74"/>
        <end position="84"/>
    </location>
</feature>
<gene>
    <name evidence="3" type="ORF">PAUS00366_LOCUS6731</name>
</gene>
<keyword evidence="2" id="KW-1133">Transmembrane helix</keyword>
<dbReference type="AlphaFoldDB" id="A0A7S4AFP9"/>
<proteinExistence type="predicted"/>
<organism evidence="3">
    <name type="scientific">Pseudo-nitzschia australis</name>
    <dbReference type="NCBI Taxonomy" id="44445"/>
    <lineage>
        <taxon>Eukaryota</taxon>
        <taxon>Sar</taxon>
        <taxon>Stramenopiles</taxon>
        <taxon>Ochrophyta</taxon>
        <taxon>Bacillariophyta</taxon>
        <taxon>Bacillariophyceae</taxon>
        <taxon>Bacillariophycidae</taxon>
        <taxon>Bacillariales</taxon>
        <taxon>Bacillariaceae</taxon>
        <taxon>Pseudo-nitzschia</taxon>
    </lineage>
</organism>
<dbReference type="EMBL" id="HBIX01008758">
    <property type="protein sequence ID" value="CAE0713979.1"/>
    <property type="molecule type" value="Transcribed_RNA"/>
</dbReference>
<reference evidence="3" key="1">
    <citation type="submission" date="2021-01" db="EMBL/GenBank/DDBJ databases">
        <authorList>
            <person name="Corre E."/>
            <person name="Pelletier E."/>
            <person name="Niang G."/>
            <person name="Scheremetjew M."/>
            <person name="Finn R."/>
            <person name="Kale V."/>
            <person name="Holt S."/>
            <person name="Cochrane G."/>
            <person name="Meng A."/>
            <person name="Brown T."/>
            <person name="Cohen L."/>
        </authorList>
    </citation>
    <scope>NUCLEOTIDE SEQUENCE</scope>
    <source>
        <strain evidence="3">10249 10 AB</strain>
    </source>
</reference>
<evidence type="ECO:0000313" key="3">
    <source>
        <dbReference type="EMBL" id="CAE0713979.1"/>
    </source>
</evidence>
<sequence length="536" mass="60857">MIDLGSNNKTKTSTESNPINSVGKLFLVAFSISLLSIVCVVSDIGSIGSINIVKIIDDSPKQMFRSDTNTTYKTSHDASAENRSKISAAHPTTNEIRQNNNNNNGQGQEQQPHDHRQQQQEKQQQQQQQKQHTNSPSRTTVVDIMSVGSNLEEELQRMKAQRATFGSHALVRRFQTTTEFDDHESKCHTDLTIPAVKHISSVCRTQYTEHPELMKMRSRFAVWTYLEKKGAAASGWLCAQKRLPESLYKALQDYVKTATTTTSVIPPPDYLFLLDADTYLNMDNIFGKKDPFNDGLVPTKYPSNETMVVAGCLVRERVMEHNFTFPWGGFGTIFTKPSIERFVQPIGDCDAYNFTSDRSLLLDPETNARLSTLSHRPLTDSEFERLVCAKLTEDLIGEEALFRNGMSVADLMYQYVTHWKYVDADVHWKENQIVLGKNGENKKTTGGFCMHSDWVIGYFVNHYYLSSFDGEIEYFKDNPENRLAGYDGSEFYAGKRTKANYKARKQCLNDYDHACDPQTAHICHHVSPKKMQELAT</sequence>
<feature type="compositionally biased region" description="Low complexity" evidence="1">
    <location>
        <begin position="98"/>
        <end position="110"/>
    </location>
</feature>
<keyword evidence="2" id="KW-0812">Transmembrane</keyword>
<keyword evidence="2" id="KW-0472">Membrane</keyword>
<protein>
    <submittedName>
        <fullName evidence="3">Uncharacterized protein</fullName>
    </submittedName>
</protein>
<feature type="transmembrane region" description="Helical" evidence="2">
    <location>
        <begin position="25"/>
        <end position="53"/>
    </location>
</feature>
<accession>A0A7S4AFP9</accession>
<feature type="region of interest" description="Disordered" evidence="1">
    <location>
        <begin position="63"/>
        <end position="141"/>
    </location>
</feature>
<feature type="compositionally biased region" description="Low complexity" evidence="1">
    <location>
        <begin position="120"/>
        <end position="131"/>
    </location>
</feature>